<protein>
    <recommendedName>
        <fullName evidence="2">FHA domain-containing protein</fullName>
    </recommendedName>
</protein>
<feature type="compositionally biased region" description="Polar residues" evidence="1">
    <location>
        <begin position="1"/>
        <end position="16"/>
    </location>
</feature>
<feature type="compositionally biased region" description="Low complexity" evidence="1">
    <location>
        <begin position="108"/>
        <end position="122"/>
    </location>
</feature>
<evidence type="ECO:0000313" key="4">
    <source>
        <dbReference type="Proteomes" id="UP000039865"/>
    </source>
</evidence>
<dbReference type="Gene3D" id="2.60.200.20">
    <property type="match status" value="2"/>
</dbReference>
<organism evidence="3 4">
    <name type="scientific">Stylonychia lemnae</name>
    <name type="common">Ciliate</name>
    <dbReference type="NCBI Taxonomy" id="5949"/>
    <lineage>
        <taxon>Eukaryota</taxon>
        <taxon>Sar</taxon>
        <taxon>Alveolata</taxon>
        <taxon>Ciliophora</taxon>
        <taxon>Intramacronucleata</taxon>
        <taxon>Spirotrichea</taxon>
        <taxon>Stichotrichia</taxon>
        <taxon>Sporadotrichida</taxon>
        <taxon>Oxytrichidae</taxon>
        <taxon>Stylonychinae</taxon>
        <taxon>Stylonychia</taxon>
    </lineage>
</organism>
<dbReference type="EMBL" id="CCKQ01018239">
    <property type="protein sequence ID" value="CDW90191.1"/>
    <property type="molecule type" value="Genomic_DNA"/>
</dbReference>
<evidence type="ECO:0000313" key="3">
    <source>
        <dbReference type="EMBL" id="CDW90191.1"/>
    </source>
</evidence>
<feature type="domain" description="FHA" evidence="2">
    <location>
        <begin position="310"/>
        <end position="358"/>
    </location>
</feature>
<dbReference type="Proteomes" id="UP000039865">
    <property type="component" value="Unassembled WGS sequence"/>
</dbReference>
<dbReference type="CDD" id="cd00060">
    <property type="entry name" value="FHA"/>
    <property type="match status" value="2"/>
</dbReference>
<evidence type="ECO:0000259" key="2">
    <source>
        <dbReference type="PROSITE" id="PS50006"/>
    </source>
</evidence>
<dbReference type="PANTHER" id="PTHR46210">
    <property type="entry name" value="FHA DOMAIN-CONTAINING PROTEIN"/>
    <property type="match status" value="1"/>
</dbReference>
<feature type="compositionally biased region" description="Low complexity" evidence="1">
    <location>
        <begin position="77"/>
        <end position="97"/>
    </location>
</feature>
<dbReference type="SUPFAM" id="SSF49879">
    <property type="entry name" value="SMAD/FHA domain"/>
    <property type="match status" value="2"/>
</dbReference>
<dbReference type="PANTHER" id="PTHR46210:SF1">
    <property type="entry name" value="FHA DOMAIN-CONTAINING PROTEIN"/>
    <property type="match status" value="1"/>
</dbReference>
<dbReference type="AlphaFoldDB" id="A0A078B7J4"/>
<dbReference type="OrthoDB" id="10521641at2759"/>
<dbReference type="Pfam" id="PF00498">
    <property type="entry name" value="FHA"/>
    <property type="match status" value="2"/>
</dbReference>
<dbReference type="OMA" id="QMININA"/>
<proteinExistence type="predicted"/>
<dbReference type="InParanoid" id="A0A078B7J4"/>
<feature type="region of interest" description="Disordered" evidence="1">
    <location>
        <begin position="1"/>
        <end position="158"/>
    </location>
</feature>
<dbReference type="PROSITE" id="PS50006">
    <property type="entry name" value="FHA_DOMAIN"/>
    <property type="match status" value="1"/>
</dbReference>
<name>A0A078B7J4_STYLE</name>
<feature type="compositionally biased region" description="Basic and acidic residues" evidence="1">
    <location>
        <begin position="32"/>
        <end position="73"/>
    </location>
</feature>
<gene>
    <name evidence="3" type="primary">Contig2196.g2360</name>
    <name evidence="3" type="ORF">STYLEM_19332</name>
</gene>
<dbReference type="InterPro" id="IPR008984">
    <property type="entry name" value="SMAD_FHA_dom_sf"/>
</dbReference>
<keyword evidence="4" id="KW-1185">Reference proteome</keyword>
<accession>A0A078B7J4</accession>
<feature type="compositionally biased region" description="Low complexity" evidence="1">
    <location>
        <begin position="144"/>
        <end position="158"/>
    </location>
</feature>
<evidence type="ECO:0000256" key="1">
    <source>
        <dbReference type="SAM" id="MobiDB-lite"/>
    </source>
</evidence>
<sequence>MFKCCSGNSEDINNGELTHAEKRADSNNATSAEEKNNSKDKQRSRDIIKEKNYEEDQHLKAKSNSEELKKDESTADQSSAQVIKKQQQQQIEQASAQPLDHKDSKIHQQSNRQQKQQSSAQQYADEEVKEDDHTKNNRREEKLQQQQSFQSQQNNNLIIQQKEERRRIMLEKAPILEIKLVEGNGLKNKEILKVNAMGLVNSQREDCEDHYVYFGSAAEMNGKIVNDVICQKEDQFAEQHFYIRYDKYKNCYFLKDLGLGTGTFLRVSNSQHSQLRNGQIIIFGENQMVIGITHGKNKDKDEFKSSNAPLMIGRTDKCKVKFTDTSLSRYQCILDFIDDKWLIRDGDGTKGSTNGTWIFAEEEVKLEGTEAIIKAGLSIFKIDMVN</sequence>
<dbReference type="InterPro" id="IPR000253">
    <property type="entry name" value="FHA_dom"/>
</dbReference>
<reference evidence="3 4" key="1">
    <citation type="submission" date="2014-06" db="EMBL/GenBank/DDBJ databases">
        <authorList>
            <person name="Swart Estienne"/>
        </authorList>
    </citation>
    <scope>NUCLEOTIDE SEQUENCE [LARGE SCALE GENOMIC DNA]</scope>
    <source>
        <strain evidence="3 4">130c</strain>
    </source>
</reference>
<feature type="compositionally biased region" description="Basic and acidic residues" evidence="1">
    <location>
        <begin position="130"/>
        <end position="143"/>
    </location>
</feature>